<dbReference type="Proteomes" id="UP000722791">
    <property type="component" value="Unassembled WGS sequence"/>
</dbReference>
<name>A0A8J4GSP1_9CHLO</name>
<evidence type="ECO:0000256" key="1">
    <source>
        <dbReference type="SAM" id="MobiDB-lite"/>
    </source>
</evidence>
<keyword evidence="2" id="KW-0812">Transmembrane</keyword>
<evidence type="ECO:0000256" key="2">
    <source>
        <dbReference type="SAM" id="Phobius"/>
    </source>
</evidence>
<comment type="caution">
    <text evidence="4">The sequence shown here is derived from an EMBL/GenBank/DDBJ whole genome shotgun (WGS) entry which is preliminary data.</text>
</comment>
<evidence type="ECO:0000313" key="3">
    <source>
        <dbReference type="EMBL" id="GIL80526.1"/>
    </source>
</evidence>
<evidence type="ECO:0000313" key="5">
    <source>
        <dbReference type="Proteomes" id="UP000722791"/>
    </source>
</evidence>
<feature type="transmembrane region" description="Helical" evidence="2">
    <location>
        <begin position="66"/>
        <end position="88"/>
    </location>
</feature>
<dbReference type="Proteomes" id="UP000747110">
    <property type="component" value="Unassembled WGS sequence"/>
</dbReference>
<feature type="region of interest" description="Disordered" evidence="1">
    <location>
        <begin position="137"/>
        <end position="158"/>
    </location>
</feature>
<keyword evidence="2" id="KW-0472">Membrane</keyword>
<accession>A0A8J4GSP1</accession>
<evidence type="ECO:0000313" key="6">
    <source>
        <dbReference type="Proteomes" id="UP000747110"/>
    </source>
</evidence>
<keyword evidence="6" id="KW-1185">Reference proteome</keyword>
<evidence type="ECO:0000313" key="4">
    <source>
        <dbReference type="EMBL" id="GIM12808.1"/>
    </source>
</evidence>
<keyword evidence="2" id="KW-1133">Transmembrane helix</keyword>
<dbReference type="OrthoDB" id="544740at2759"/>
<feature type="transmembrane region" description="Helical" evidence="2">
    <location>
        <begin position="41"/>
        <end position="59"/>
    </location>
</feature>
<organism evidence="4 5">
    <name type="scientific">Volvox reticuliferus</name>
    <dbReference type="NCBI Taxonomy" id="1737510"/>
    <lineage>
        <taxon>Eukaryota</taxon>
        <taxon>Viridiplantae</taxon>
        <taxon>Chlorophyta</taxon>
        <taxon>core chlorophytes</taxon>
        <taxon>Chlorophyceae</taxon>
        <taxon>CS clade</taxon>
        <taxon>Chlamydomonadales</taxon>
        <taxon>Volvocaceae</taxon>
        <taxon>Volvox</taxon>
    </lineage>
</organism>
<dbReference type="AlphaFoldDB" id="A0A8J4GSP1"/>
<reference evidence="4" key="1">
    <citation type="journal article" date="2021" name="Proc. Natl. Acad. Sci. U.S.A.">
        <title>Three genomes in the algal genus Volvox reveal the fate of a haploid sex-determining region after a transition to homothallism.</title>
        <authorList>
            <person name="Yamamoto K."/>
            <person name="Hamaji T."/>
            <person name="Kawai-Toyooka H."/>
            <person name="Matsuzaki R."/>
            <person name="Takahashi F."/>
            <person name="Nishimura Y."/>
            <person name="Kawachi M."/>
            <person name="Noguchi H."/>
            <person name="Minakuchi Y."/>
            <person name="Umen J.G."/>
            <person name="Toyoda A."/>
            <person name="Nozaki H."/>
        </authorList>
    </citation>
    <scope>NUCLEOTIDE SEQUENCE</scope>
    <source>
        <strain evidence="4">NIES-3785</strain>
        <strain evidence="3">NIES-3786</strain>
    </source>
</reference>
<dbReference type="EMBL" id="BNCP01000019">
    <property type="protein sequence ID" value="GIL80526.1"/>
    <property type="molecule type" value="Genomic_DNA"/>
</dbReference>
<proteinExistence type="predicted"/>
<dbReference type="EMBL" id="BNCQ01000045">
    <property type="protein sequence ID" value="GIM12808.1"/>
    <property type="molecule type" value="Genomic_DNA"/>
</dbReference>
<sequence>MKAVKQVLKDAWDWLRRHSTVTTPTTYPTHVMVSVDSKSNLQAAIALAWALAAGLPLLFRQHLPDAVVCIWALATATLPVFSYLLTFYKSQGCVRKIIHDSVADAAPTVDDRTSKRRSCLNLHGRACYLVANASPGSTSPTAPPQQGPRTAAVDSVSTGPLGVASPPCTLSAAAAQSAETSRAGSAADSGQSTTAQQAVVESVRVIAALQRNNVRYQSPYASSTRVNAAAGSGGGGGAGLGRIQFHIKIPHVDPSDLRPDLVFAVDESLRAYDSGLQLVGAYVRRGCVELTLDLLACDATPDLVGFSTNSGNVPRDEAPLAALVLSALRIRPQPPLADSDQQQDRILVQRVGACWDMGWNADSQKWQARSTHAAVGWRSSGEHDCGDGMAVTMSAPLAVHAAIQLAPEARVIGCGALRVEVALHTETLEGADVDPTVLTVIAKANGRTVTAQVLSISKRPMCAVDVAPSSPLPLLPSSVMELELDLARLAADRSEASPGLVVRLELWYGARVLGFTSIACLVEECAVSELLSLQRDLAAAGRLDAEDEAYTSAEQQLVEVQELLGDLSVWLDFAAVCPLPADVGLLEAPASPTAQLLPQDPLDMSTQVAALLRGPGLQQTMLEGGRHLLQYFVYQGYTALARAIYTDLAPRAAASGMSLDKSGEELPLLHRAVRSDRKEMVEMVLEWLCGTDRARAPGVTVWGVCSPSGVTPLHLLAVDARCGGAATKAAMHDSLGSLALLRWILATWPAAVTVWNTARDVRGNTPAMLWTALGGQDVQLEAAAAVLAGQVVNVPAFASEASSAADNEAAPNALNSVHFSGGATNFQPGHAPVIVACNGGGSGSGSGSAIGSSTDWQRAAAAADVERLLMPGSVPPRLPEVLQLSLHGFPQRPLEREYVDYVTRSTAPSTFIWLVIMVLTHYTAFYKSPNWEEGRQALVGGSAYLVSLSLMVLAPRVYTDNRELLMLTCLLGRTLCRLLITVLPDFLHMSESVQKYIRYGVDVLLDGFMEGTFEQARVPQAFTVRLLLEWPIMAAFFQVLGVRSTYSGALLRAAAVSGAGALMSAVTDMRARAMFLRERQGQMRNTAVKKQKTQ</sequence>
<protein>
    <submittedName>
        <fullName evidence="4">Uncharacterized protein</fullName>
    </submittedName>
</protein>
<gene>
    <name evidence="3" type="ORF">Vretifemale_9719</name>
    <name evidence="4" type="ORF">Vretimale_16041</name>
</gene>